<dbReference type="eggNOG" id="COG0412">
    <property type="taxonomic scope" value="Bacteria"/>
</dbReference>
<accession>A0A0A0JN94</accession>
<dbReference type="Proteomes" id="UP000030011">
    <property type="component" value="Unassembled WGS sequence"/>
</dbReference>
<gene>
    <name evidence="1" type="ORF">N803_14555</name>
</gene>
<comment type="caution">
    <text evidence="1">The sequence shown here is derived from an EMBL/GenBank/DDBJ whole genome shotgun (WGS) entry which is preliminary data.</text>
</comment>
<organism evidence="1 2">
    <name type="scientific">Knoellia subterranea KCTC 19937</name>
    <dbReference type="NCBI Taxonomy" id="1385521"/>
    <lineage>
        <taxon>Bacteria</taxon>
        <taxon>Bacillati</taxon>
        <taxon>Actinomycetota</taxon>
        <taxon>Actinomycetes</taxon>
        <taxon>Micrococcales</taxon>
        <taxon>Intrasporangiaceae</taxon>
        <taxon>Knoellia</taxon>
    </lineage>
</organism>
<dbReference type="RefSeq" id="WP_052112178.1">
    <property type="nucleotide sequence ID" value="NZ_AVPK01000006.1"/>
</dbReference>
<dbReference type="STRING" id="1385521.N803_14555"/>
<dbReference type="InterPro" id="IPR029058">
    <property type="entry name" value="AB_hydrolase_fold"/>
</dbReference>
<dbReference type="AlphaFoldDB" id="A0A0A0JN94"/>
<proteinExistence type="predicted"/>
<evidence type="ECO:0008006" key="3">
    <source>
        <dbReference type="Google" id="ProtNLM"/>
    </source>
</evidence>
<reference evidence="1 2" key="1">
    <citation type="submission" date="2013-08" db="EMBL/GenBank/DDBJ databases">
        <title>The genome sequence of Knoellia subterranea.</title>
        <authorList>
            <person name="Zhu W."/>
            <person name="Wang G."/>
        </authorList>
    </citation>
    <scope>NUCLEOTIDE SEQUENCE [LARGE SCALE GENOMIC DNA]</scope>
    <source>
        <strain evidence="1 2">KCTC 19937</strain>
    </source>
</reference>
<evidence type="ECO:0000313" key="1">
    <source>
        <dbReference type="EMBL" id="KGN37086.1"/>
    </source>
</evidence>
<protein>
    <recommendedName>
        <fullName evidence="3">Alpha/beta hydrolase</fullName>
    </recommendedName>
</protein>
<sequence>MSRDRFHVSVEEPAGAPVGRVLVLPGSGYTVDHPLLFWASQVALDAGWRVASMRWTVDADAKKAPGAFVTEAAEFLCASTDPAPVTVVLAKSLGTHAAPWATTKGYPGIWLTPILRDEAIAAALSASGPPALTVGGTADALWGREVVPDLRGEVVDIAGANHGLHVGTDWRASLAALHRVLDHVERFLSARARGVVAYYDGR</sequence>
<evidence type="ECO:0000313" key="2">
    <source>
        <dbReference type="Proteomes" id="UP000030011"/>
    </source>
</evidence>
<keyword evidence="2" id="KW-1185">Reference proteome</keyword>
<name>A0A0A0JN94_9MICO</name>
<dbReference type="SUPFAM" id="SSF53474">
    <property type="entry name" value="alpha/beta-Hydrolases"/>
    <property type="match status" value="1"/>
</dbReference>
<dbReference type="OrthoDB" id="70765at2"/>
<dbReference type="EMBL" id="AVPK01000006">
    <property type="protein sequence ID" value="KGN37086.1"/>
    <property type="molecule type" value="Genomic_DNA"/>
</dbReference>